<evidence type="ECO:0000313" key="2">
    <source>
        <dbReference type="Proteomes" id="UP000447434"/>
    </source>
</evidence>
<dbReference type="Proteomes" id="UP000447434">
    <property type="component" value="Chromosome 7"/>
</dbReference>
<reference evidence="2" key="1">
    <citation type="journal article" date="2020" name="Nat. Commun.">
        <title>Genome sequence of the cluster root forming white lupin.</title>
        <authorList>
            <person name="Hufnagel B."/>
            <person name="Marques A."/>
            <person name="Soriano A."/>
            <person name="Marques L."/>
            <person name="Divol F."/>
            <person name="Doumas P."/>
            <person name="Sallet E."/>
            <person name="Mancinotti D."/>
            <person name="Carrere S."/>
            <person name="Marande W."/>
            <person name="Arribat S."/>
            <person name="Keller J."/>
            <person name="Huneau C."/>
            <person name="Blein T."/>
            <person name="Aime D."/>
            <person name="Laguerre M."/>
            <person name="Taylor J."/>
            <person name="Schubert V."/>
            <person name="Nelson M."/>
            <person name="Geu-Flores F."/>
            <person name="Crespi M."/>
            <person name="Gallardo-Guerrero K."/>
            <person name="Delaux P.-M."/>
            <person name="Salse J."/>
            <person name="Berges H."/>
            <person name="Guyot R."/>
            <person name="Gouzy J."/>
            <person name="Peret B."/>
        </authorList>
    </citation>
    <scope>NUCLEOTIDE SEQUENCE [LARGE SCALE GENOMIC DNA]</scope>
    <source>
        <strain evidence="2">cv. Amiga</strain>
    </source>
</reference>
<comment type="caution">
    <text evidence="1">The sequence shown here is derived from an EMBL/GenBank/DDBJ whole genome shotgun (WGS) entry which is preliminary data.</text>
</comment>
<proteinExistence type="predicted"/>
<evidence type="ECO:0000313" key="1">
    <source>
        <dbReference type="EMBL" id="KAE9609804.1"/>
    </source>
</evidence>
<sequence length="78" mass="8835">MIPPKSSSSVALDVTVKLMSIPARTFRRPCMTAKRCADTPPMTQNCSFLHHSSMLTPLHFNSRMPVAMIEEKRAIRYN</sequence>
<name>A0A6A4Q8Y4_LUPAL</name>
<organism evidence="1 2">
    <name type="scientific">Lupinus albus</name>
    <name type="common">White lupine</name>
    <name type="synonym">Lupinus termis</name>
    <dbReference type="NCBI Taxonomy" id="3870"/>
    <lineage>
        <taxon>Eukaryota</taxon>
        <taxon>Viridiplantae</taxon>
        <taxon>Streptophyta</taxon>
        <taxon>Embryophyta</taxon>
        <taxon>Tracheophyta</taxon>
        <taxon>Spermatophyta</taxon>
        <taxon>Magnoliopsida</taxon>
        <taxon>eudicotyledons</taxon>
        <taxon>Gunneridae</taxon>
        <taxon>Pentapetalae</taxon>
        <taxon>rosids</taxon>
        <taxon>fabids</taxon>
        <taxon>Fabales</taxon>
        <taxon>Fabaceae</taxon>
        <taxon>Papilionoideae</taxon>
        <taxon>50 kb inversion clade</taxon>
        <taxon>genistoids sensu lato</taxon>
        <taxon>core genistoids</taxon>
        <taxon>Genisteae</taxon>
        <taxon>Lupinus</taxon>
    </lineage>
</organism>
<gene>
    <name evidence="1" type="ORF">Lalb_Chr07g0179921</name>
</gene>
<dbReference type="OrthoDB" id="10454722at2759"/>
<dbReference type="EMBL" id="WOCE01000007">
    <property type="protein sequence ID" value="KAE9609804.1"/>
    <property type="molecule type" value="Genomic_DNA"/>
</dbReference>
<protein>
    <submittedName>
        <fullName evidence="1">Uncharacterized protein</fullName>
    </submittedName>
</protein>
<dbReference type="AlphaFoldDB" id="A0A6A4Q8Y4"/>
<keyword evidence="2" id="KW-1185">Reference proteome</keyword>
<accession>A0A6A4Q8Y4</accession>